<accession>A0A9D4LXD6</accession>
<organism evidence="1 2">
    <name type="scientific">Dreissena polymorpha</name>
    <name type="common">Zebra mussel</name>
    <name type="synonym">Mytilus polymorpha</name>
    <dbReference type="NCBI Taxonomy" id="45954"/>
    <lineage>
        <taxon>Eukaryota</taxon>
        <taxon>Metazoa</taxon>
        <taxon>Spiralia</taxon>
        <taxon>Lophotrochozoa</taxon>
        <taxon>Mollusca</taxon>
        <taxon>Bivalvia</taxon>
        <taxon>Autobranchia</taxon>
        <taxon>Heteroconchia</taxon>
        <taxon>Euheterodonta</taxon>
        <taxon>Imparidentia</taxon>
        <taxon>Neoheterodontei</taxon>
        <taxon>Myida</taxon>
        <taxon>Dreissenoidea</taxon>
        <taxon>Dreissenidae</taxon>
        <taxon>Dreissena</taxon>
    </lineage>
</organism>
<reference evidence="1" key="2">
    <citation type="submission" date="2020-11" db="EMBL/GenBank/DDBJ databases">
        <authorList>
            <person name="McCartney M.A."/>
            <person name="Auch B."/>
            <person name="Kono T."/>
            <person name="Mallez S."/>
            <person name="Becker A."/>
            <person name="Gohl D.M."/>
            <person name="Silverstein K.A.T."/>
            <person name="Koren S."/>
            <person name="Bechman K.B."/>
            <person name="Herman A."/>
            <person name="Abrahante J.E."/>
            <person name="Garbe J."/>
        </authorList>
    </citation>
    <scope>NUCLEOTIDE SEQUENCE</scope>
    <source>
        <strain evidence="1">Duluth1</strain>
        <tissue evidence="1">Whole animal</tissue>
    </source>
</reference>
<keyword evidence="2" id="KW-1185">Reference proteome</keyword>
<protein>
    <submittedName>
        <fullName evidence="1">Uncharacterized protein</fullName>
    </submittedName>
</protein>
<dbReference type="EMBL" id="JAIWYP010000002">
    <property type="protein sequence ID" value="KAH3866453.1"/>
    <property type="molecule type" value="Genomic_DNA"/>
</dbReference>
<name>A0A9D4LXD6_DREPO</name>
<reference evidence="1" key="1">
    <citation type="journal article" date="2019" name="bioRxiv">
        <title>The Genome of the Zebra Mussel, Dreissena polymorpha: A Resource for Invasive Species Research.</title>
        <authorList>
            <person name="McCartney M.A."/>
            <person name="Auch B."/>
            <person name="Kono T."/>
            <person name="Mallez S."/>
            <person name="Zhang Y."/>
            <person name="Obille A."/>
            <person name="Becker A."/>
            <person name="Abrahante J.E."/>
            <person name="Garbe J."/>
            <person name="Badalamenti J.P."/>
            <person name="Herman A."/>
            <person name="Mangelson H."/>
            <person name="Liachko I."/>
            <person name="Sullivan S."/>
            <person name="Sone E.D."/>
            <person name="Koren S."/>
            <person name="Silverstein K.A.T."/>
            <person name="Beckman K.B."/>
            <person name="Gohl D.M."/>
        </authorList>
    </citation>
    <scope>NUCLEOTIDE SEQUENCE</scope>
    <source>
        <strain evidence="1">Duluth1</strain>
        <tissue evidence="1">Whole animal</tissue>
    </source>
</reference>
<proteinExistence type="predicted"/>
<evidence type="ECO:0000313" key="1">
    <source>
        <dbReference type="EMBL" id="KAH3866453.1"/>
    </source>
</evidence>
<dbReference type="AlphaFoldDB" id="A0A9D4LXD6"/>
<sequence>MPACMTPPPMVCLLLCRNSEGRPIIFPNQSITIVSSSVAAGLDACKYTRNEELSRN</sequence>
<comment type="caution">
    <text evidence="1">The sequence shown here is derived from an EMBL/GenBank/DDBJ whole genome shotgun (WGS) entry which is preliminary data.</text>
</comment>
<evidence type="ECO:0000313" key="2">
    <source>
        <dbReference type="Proteomes" id="UP000828390"/>
    </source>
</evidence>
<dbReference type="Proteomes" id="UP000828390">
    <property type="component" value="Unassembled WGS sequence"/>
</dbReference>
<gene>
    <name evidence="1" type="ORF">DPMN_029517</name>
</gene>